<sequence>MVLNGVAPAAHVMRLYASEVVVLKFGLNYKNALSCADNVSIPCGLAENGEPCVGAEPFGSLISTSLKMIDHVESSPMVVVSPTVVSSSVNLVSNRYVHDHLGLSPNDSFEGNVRFVNISISVISNVEMKAHMAKSGKNDVLLQINWLVLEDSFSFEESDSQDFEGEIVDRSINRGFLNVGGKKHKSKGKKK</sequence>
<keyword evidence="2" id="KW-1185">Reference proteome</keyword>
<reference evidence="1 2" key="2">
    <citation type="journal article" date="2017" name="Nature">
        <title>The Apostasia genome and the evolution of orchids.</title>
        <authorList>
            <person name="Zhang G.Q."/>
            <person name="Liu K.W."/>
            <person name="Li Z."/>
            <person name="Lohaus R."/>
            <person name="Hsiao Y.Y."/>
            <person name="Niu S.C."/>
            <person name="Wang J.Y."/>
            <person name="Lin Y.C."/>
            <person name="Xu Q."/>
            <person name="Chen L.J."/>
            <person name="Yoshida K."/>
            <person name="Fujiwara S."/>
            <person name="Wang Z.W."/>
            <person name="Zhang Y.Q."/>
            <person name="Mitsuda N."/>
            <person name="Wang M."/>
            <person name="Liu G.H."/>
            <person name="Pecoraro L."/>
            <person name="Huang H.X."/>
            <person name="Xiao X.J."/>
            <person name="Lin M."/>
            <person name="Wu X.Y."/>
            <person name="Wu W.L."/>
            <person name="Chen Y.Y."/>
            <person name="Chang S.B."/>
            <person name="Sakamoto S."/>
            <person name="Ohme-Takagi M."/>
            <person name="Yagi M."/>
            <person name="Zeng S.J."/>
            <person name="Shen C.Y."/>
            <person name="Yeh C.M."/>
            <person name="Luo Y.B."/>
            <person name="Tsai W.C."/>
            <person name="Van de Peer Y."/>
            <person name="Liu Z.J."/>
        </authorList>
    </citation>
    <scope>NUCLEOTIDE SEQUENCE [LARGE SCALE GENOMIC DNA]</scope>
    <source>
        <tissue evidence="1">The whole plant</tissue>
    </source>
</reference>
<dbReference type="AlphaFoldDB" id="A0A2I0VNI3"/>
<organism evidence="1 2">
    <name type="scientific">Dendrobium catenatum</name>
    <dbReference type="NCBI Taxonomy" id="906689"/>
    <lineage>
        <taxon>Eukaryota</taxon>
        <taxon>Viridiplantae</taxon>
        <taxon>Streptophyta</taxon>
        <taxon>Embryophyta</taxon>
        <taxon>Tracheophyta</taxon>
        <taxon>Spermatophyta</taxon>
        <taxon>Magnoliopsida</taxon>
        <taxon>Liliopsida</taxon>
        <taxon>Asparagales</taxon>
        <taxon>Orchidaceae</taxon>
        <taxon>Epidendroideae</taxon>
        <taxon>Malaxideae</taxon>
        <taxon>Dendrobiinae</taxon>
        <taxon>Dendrobium</taxon>
    </lineage>
</organism>
<evidence type="ECO:0000313" key="2">
    <source>
        <dbReference type="Proteomes" id="UP000233837"/>
    </source>
</evidence>
<name>A0A2I0VNI3_9ASPA</name>
<proteinExistence type="predicted"/>
<evidence type="ECO:0000313" key="1">
    <source>
        <dbReference type="EMBL" id="PKU64968.1"/>
    </source>
</evidence>
<dbReference type="Proteomes" id="UP000233837">
    <property type="component" value="Unassembled WGS sequence"/>
</dbReference>
<gene>
    <name evidence="1" type="ORF">MA16_Dca004583</name>
</gene>
<dbReference type="EMBL" id="KZ503378">
    <property type="protein sequence ID" value="PKU64968.1"/>
    <property type="molecule type" value="Genomic_DNA"/>
</dbReference>
<reference evidence="1 2" key="1">
    <citation type="journal article" date="2016" name="Sci. Rep.">
        <title>The Dendrobium catenatum Lindl. genome sequence provides insights into polysaccharide synthase, floral development and adaptive evolution.</title>
        <authorList>
            <person name="Zhang G.Q."/>
            <person name="Xu Q."/>
            <person name="Bian C."/>
            <person name="Tsai W.C."/>
            <person name="Yeh C.M."/>
            <person name="Liu K.W."/>
            <person name="Yoshida K."/>
            <person name="Zhang L.S."/>
            <person name="Chang S.B."/>
            <person name="Chen F."/>
            <person name="Shi Y."/>
            <person name="Su Y.Y."/>
            <person name="Zhang Y.Q."/>
            <person name="Chen L.J."/>
            <person name="Yin Y."/>
            <person name="Lin M."/>
            <person name="Huang H."/>
            <person name="Deng H."/>
            <person name="Wang Z.W."/>
            <person name="Zhu S.L."/>
            <person name="Zhao X."/>
            <person name="Deng C."/>
            <person name="Niu S.C."/>
            <person name="Huang J."/>
            <person name="Wang M."/>
            <person name="Liu G.H."/>
            <person name="Yang H.J."/>
            <person name="Xiao X.J."/>
            <person name="Hsiao Y.Y."/>
            <person name="Wu W.L."/>
            <person name="Chen Y.Y."/>
            <person name="Mitsuda N."/>
            <person name="Ohme-Takagi M."/>
            <person name="Luo Y.B."/>
            <person name="Van de Peer Y."/>
            <person name="Liu Z.J."/>
        </authorList>
    </citation>
    <scope>NUCLEOTIDE SEQUENCE [LARGE SCALE GENOMIC DNA]</scope>
    <source>
        <tissue evidence="1">The whole plant</tissue>
    </source>
</reference>
<accession>A0A2I0VNI3</accession>
<protein>
    <submittedName>
        <fullName evidence="1">Uncharacterized protein</fullName>
    </submittedName>
</protein>